<protein>
    <recommendedName>
        <fullName evidence="2">SXP/RAL-2 family protein Ani s 5-like cation-binding domain-containing protein</fullName>
    </recommendedName>
</protein>
<gene>
    <name evidence="3" type="ORF">PFISCL1PPCAC_14990</name>
</gene>
<dbReference type="PANTHER" id="PTHR21593:SF36">
    <property type="entry name" value="DUF148 DOMAIN-CONTAINING PROTEIN-RELATED"/>
    <property type="match status" value="1"/>
</dbReference>
<organism evidence="3 4">
    <name type="scientific">Pristionchus fissidentatus</name>
    <dbReference type="NCBI Taxonomy" id="1538716"/>
    <lineage>
        <taxon>Eukaryota</taxon>
        <taxon>Metazoa</taxon>
        <taxon>Ecdysozoa</taxon>
        <taxon>Nematoda</taxon>
        <taxon>Chromadorea</taxon>
        <taxon>Rhabditida</taxon>
        <taxon>Rhabditina</taxon>
        <taxon>Diplogasteromorpha</taxon>
        <taxon>Diplogasteroidea</taxon>
        <taxon>Neodiplogasteridae</taxon>
        <taxon>Pristionchus</taxon>
    </lineage>
</organism>
<dbReference type="PANTHER" id="PTHR21593">
    <property type="entry name" value="PRION-LIKE- Q/N-RICH -DOMAIN-BEARING PROTEIN PROTEIN"/>
    <property type="match status" value="1"/>
</dbReference>
<feature type="signal peptide" evidence="1">
    <location>
        <begin position="1"/>
        <end position="19"/>
    </location>
</feature>
<proteinExistence type="predicted"/>
<reference evidence="3" key="1">
    <citation type="submission" date="2023-10" db="EMBL/GenBank/DDBJ databases">
        <title>Genome assembly of Pristionchus species.</title>
        <authorList>
            <person name="Yoshida K."/>
            <person name="Sommer R.J."/>
        </authorList>
    </citation>
    <scope>NUCLEOTIDE SEQUENCE</scope>
    <source>
        <strain evidence="3">RS5133</strain>
    </source>
</reference>
<feature type="domain" description="SXP/RAL-2 family protein Ani s 5-like cation-binding" evidence="2">
    <location>
        <begin position="46"/>
        <end position="140"/>
    </location>
</feature>
<feature type="chain" id="PRO_5043607810" description="SXP/RAL-2 family protein Ani s 5-like cation-binding domain-containing protein" evidence="1">
    <location>
        <begin position="20"/>
        <end position="164"/>
    </location>
</feature>
<dbReference type="Pfam" id="PF02520">
    <property type="entry name" value="ANIS5_cation-bd"/>
    <property type="match status" value="1"/>
</dbReference>
<dbReference type="InterPro" id="IPR052823">
    <property type="entry name" value="SXP/RAL-2_related"/>
</dbReference>
<keyword evidence="1" id="KW-0732">Signal</keyword>
<name>A0AAV5VZ77_9BILA</name>
<evidence type="ECO:0000259" key="2">
    <source>
        <dbReference type="Pfam" id="PF02520"/>
    </source>
</evidence>
<dbReference type="Proteomes" id="UP001432322">
    <property type="component" value="Unassembled WGS sequence"/>
</dbReference>
<evidence type="ECO:0000313" key="3">
    <source>
        <dbReference type="EMBL" id="GMT23693.1"/>
    </source>
</evidence>
<dbReference type="EMBL" id="BTSY01000004">
    <property type="protein sequence ID" value="GMT23693.1"/>
    <property type="molecule type" value="Genomic_DNA"/>
</dbReference>
<dbReference type="AlphaFoldDB" id="A0AAV5VZ77"/>
<comment type="caution">
    <text evidence="3">The sequence shown here is derived from an EMBL/GenBank/DDBJ whole genome shotgun (WGS) entry which is preliminary data.</text>
</comment>
<sequence length="164" mass="18215">MRFVLLFLLFASAVSTKKAKKHTTTTISPPTTPNMPQFLSNASDSTKKEYVDIQTNDNIPKATKEKALTAWAIRNGEPLLSAYKKYSANEKVQKKERDSRIEGIVLLLSESAQKADASIRSIANDDSLSPKQESDKIARQFRKVKPAVRKELMAAMESANAQEA</sequence>
<keyword evidence="4" id="KW-1185">Reference proteome</keyword>
<accession>A0AAV5VZ77</accession>
<evidence type="ECO:0000256" key="1">
    <source>
        <dbReference type="SAM" id="SignalP"/>
    </source>
</evidence>
<evidence type="ECO:0000313" key="4">
    <source>
        <dbReference type="Proteomes" id="UP001432322"/>
    </source>
</evidence>
<dbReference type="InterPro" id="IPR003677">
    <property type="entry name" value="ANIS5_cation-bd"/>
</dbReference>